<dbReference type="GO" id="GO:0019136">
    <property type="term" value="F:deoxynucleoside kinase activity"/>
    <property type="evidence" value="ECO:0007669"/>
    <property type="project" value="InterPro"/>
</dbReference>
<dbReference type="Proteomes" id="UP000450917">
    <property type="component" value="Unassembled WGS sequence"/>
</dbReference>
<dbReference type="CDD" id="cd01673">
    <property type="entry name" value="dNK"/>
    <property type="match status" value="1"/>
</dbReference>
<feature type="binding site" evidence="3">
    <location>
        <position position="85"/>
    </location>
    <ligand>
        <name>substrate</name>
    </ligand>
</feature>
<protein>
    <submittedName>
        <fullName evidence="6">Deoxynucleoside kinase</fullName>
    </submittedName>
</protein>
<dbReference type="PANTHER" id="PTHR10513">
    <property type="entry name" value="DEOXYNUCLEOSIDE KINASE"/>
    <property type="match status" value="1"/>
</dbReference>
<feature type="active site" description="Proton acceptor" evidence="2">
    <location>
        <position position="84"/>
    </location>
</feature>
<organism evidence="6 7">
    <name type="scientific">Paenibacillus validus</name>
    <dbReference type="NCBI Taxonomy" id="44253"/>
    <lineage>
        <taxon>Bacteria</taxon>
        <taxon>Bacillati</taxon>
        <taxon>Bacillota</taxon>
        <taxon>Bacilli</taxon>
        <taxon>Bacillales</taxon>
        <taxon>Paenibacillaceae</taxon>
        <taxon>Paenibacillus</taxon>
    </lineage>
</organism>
<dbReference type="InterPro" id="IPR050566">
    <property type="entry name" value="Deoxyribonucleoside_kinase"/>
</dbReference>
<dbReference type="InterPro" id="IPR002624">
    <property type="entry name" value="DCK/DGK"/>
</dbReference>
<dbReference type="InterPro" id="IPR031314">
    <property type="entry name" value="DNK_dom"/>
</dbReference>
<name>A0A7X2ZE32_9BACL</name>
<feature type="binding site" evidence="3">
    <location>
        <position position="32"/>
    </location>
    <ligand>
        <name>substrate</name>
    </ligand>
</feature>
<evidence type="ECO:0000256" key="1">
    <source>
        <dbReference type="ARBA" id="ARBA00007420"/>
    </source>
</evidence>
<keyword evidence="6" id="KW-0418">Kinase</keyword>
<proteinExistence type="inferred from homology"/>
<sequence length="218" mass="24973">MAVIVVGGMIGLGKTSVATLLGQALHSEVFFESVDDNPILPLFYTASPEEIEKKRYPFLLQLHFLNSRFKAIKQALVHNRNVLDRSIYEDWYFAKVNLELGRISPLEFEVYEGLADNMMSELAELPKKAPDLMVYLKGSFDTVMHRISLRGRSFEQDASLVEYYRLLWSGYDHWVMNHYNASEVLIVDMDQMDVVHRPEDAAALVAAVKEKLMDLQIV</sequence>
<evidence type="ECO:0000259" key="5">
    <source>
        <dbReference type="Pfam" id="PF01712"/>
    </source>
</evidence>
<feature type="binding site" evidence="4">
    <location>
        <begin position="146"/>
        <end position="150"/>
    </location>
    <ligand>
        <name>ATP</name>
        <dbReference type="ChEBI" id="CHEBI:30616"/>
    </ligand>
</feature>
<dbReference type="PANTHER" id="PTHR10513:SF35">
    <property type="entry name" value="DEOXYADENOSINE KINASE"/>
    <property type="match status" value="1"/>
</dbReference>
<reference evidence="6 7" key="1">
    <citation type="submission" date="2019-11" db="EMBL/GenBank/DDBJ databases">
        <title>Draft genome sequences of five Paenibacillus species of dairy origin.</title>
        <authorList>
            <person name="Olajide A.M."/>
            <person name="Chen S."/>
            <person name="Lapointe G."/>
        </authorList>
    </citation>
    <scope>NUCLEOTIDE SEQUENCE [LARGE SCALE GENOMIC DNA]</scope>
    <source>
        <strain evidence="6 7">2CS3</strain>
    </source>
</reference>
<comment type="caution">
    <text evidence="6">The sequence shown here is derived from an EMBL/GenBank/DDBJ whole genome shotgun (WGS) entry which is preliminary data.</text>
</comment>
<dbReference type="GO" id="GO:0005737">
    <property type="term" value="C:cytoplasm"/>
    <property type="evidence" value="ECO:0007669"/>
    <property type="project" value="TreeGrafter"/>
</dbReference>
<dbReference type="Pfam" id="PF01712">
    <property type="entry name" value="dNK"/>
    <property type="match status" value="1"/>
</dbReference>
<dbReference type="PIRSF" id="PIRSF000705">
    <property type="entry name" value="DNK"/>
    <property type="match status" value="1"/>
</dbReference>
<feature type="binding site" evidence="3">
    <location>
        <position position="44"/>
    </location>
    <ligand>
        <name>substrate</name>
    </ligand>
</feature>
<keyword evidence="6" id="KW-0808">Transferase</keyword>
<feature type="binding site" evidence="3">
    <location>
        <position position="61"/>
    </location>
    <ligand>
        <name>substrate</name>
    </ligand>
</feature>
<keyword evidence="4" id="KW-0547">Nucleotide-binding</keyword>
<feature type="binding site" evidence="3">
    <location>
        <position position="90"/>
    </location>
    <ligand>
        <name>substrate</name>
    </ligand>
</feature>
<evidence type="ECO:0000256" key="3">
    <source>
        <dbReference type="PIRSR" id="PIRSR000705-2"/>
    </source>
</evidence>
<accession>A0A7X2ZE32</accession>
<keyword evidence="7" id="KW-1185">Reference proteome</keyword>
<dbReference type="AlphaFoldDB" id="A0A7X2ZE32"/>
<feature type="binding site" evidence="3">
    <location>
        <position position="155"/>
    </location>
    <ligand>
        <name>substrate</name>
    </ligand>
</feature>
<feature type="binding site" evidence="4">
    <location>
        <begin position="8"/>
        <end position="16"/>
    </location>
    <ligand>
        <name>ATP</name>
        <dbReference type="ChEBI" id="CHEBI:30616"/>
    </ligand>
</feature>
<dbReference type="InterPro" id="IPR027417">
    <property type="entry name" value="P-loop_NTPase"/>
</dbReference>
<dbReference type="RefSeq" id="WP_127609088.1">
    <property type="nucleotide sequence ID" value="NZ_JARTHJ010000217.1"/>
</dbReference>
<keyword evidence="4" id="KW-0067">ATP-binding</keyword>
<dbReference type="GO" id="GO:0005524">
    <property type="term" value="F:ATP binding"/>
    <property type="evidence" value="ECO:0007669"/>
    <property type="project" value="UniProtKB-KW"/>
</dbReference>
<evidence type="ECO:0000256" key="2">
    <source>
        <dbReference type="PIRSR" id="PIRSR000705-1"/>
    </source>
</evidence>
<dbReference type="SUPFAM" id="SSF52540">
    <property type="entry name" value="P-loop containing nucleoside triphosphate hydrolases"/>
    <property type="match status" value="1"/>
</dbReference>
<evidence type="ECO:0000313" key="6">
    <source>
        <dbReference type="EMBL" id="MUG73230.1"/>
    </source>
</evidence>
<feature type="domain" description="Deoxynucleoside kinase" evidence="5">
    <location>
        <begin position="4"/>
        <end position="210"/>
    </location>
</feature>
<comment type="similarity">
    <text evidence="1">Belongs to the DCK/DGK family.</text>
</comment>
<evidence type="ECO:0000313" key="7">
    <source>
        <dbReference type="Proteomes" id="UP000450917"/>
    </source>
</evidence>
<evidence type="ECO:0000256" key="4">
    <source>
        <dbReference type="PIRSR" id="PIRSR000705-3"/>
    </source>
</evidence>
<gene>
    <name evidence="6" type="ORF">GNP93_21595</name>
</gene>
<dbReference type="Gene3D" id="3.40.50.300">
    <property type="entry name" value="P-loop containing nucleotide triphosphate hydrolases"/>
    <property type="match status" value="1"/>
</dbReference>
<dbReference type="EMBL" id="WNZX01000023">
    <property type="protein sequence ID" value="MUG73230.1"/>
    <property type="molecule type" value="Genomic_DNA"/>
</dbReference>